<protein>
    <submittedName>
        <fullName evidence="2">Uncharacterized protein</fullName>
    </submittedName>
</protein>
<evidence type="ECO:0000313" key="3">
    <source>
        <dbReference type="Proteomes" id="UP000605970"/>
    </source>
</evidence>
<dbReference type="AlphaFoldDB" id="A0A8S9ZDZ7"/>
<evidence type="ECO:0000313" key="2">
    <source>
        <dbReference type="EMBL" id="KAF7629944.1"/>
    </source>
</evidence>
<dbReference type="OrthoDB" id="10464762at2759"/>
<gene>
    <name evidence="2" type="ORF">Mgra_00009078</name>
</gene>
<accession>A0A8S9ZDZ7</accession>
<evidence type="ECO:0000256" key="1">
    <source>
        <dbReference type="SAM" id="MobiDB-lite"/>
    </source>
</evidence>
<dbReference type="EMBL" id="JABEBT010000135">
    <property type="protein sequence ID" value="KAF7629944.1"/>
    <property type="molecule type" value="Genomic_DNA"/>
</dbReference>
<reference evidence="2" key="1">
    <citation type="journal article" date="2020" name="Ecol. Evol.">
        <title>Genome structure and content of the rice root-knot nematode (Meloidogyne graminicola).</title>
        <authorList>
            <person name="Phan N.T."/>
            <person name="Danchin E.G.J."/>
            <person name="Klopp C."/>
            <person name="Perfus-Barbeoch L."/>
            <person name="Kozlowski D.K."/>
            <person name="Koutsovoulos G.D."/>
            <person name="Lopez-Roques C."/>
            <person name="Bouchez O."/>
            <person name="Zahm M."/>
            <person name="Besnard G."/>
            <person name="Bellafiore S."/>
        </authorList>
    </citation>
    <scope>NUCLEOTIDE SEQUENCE</scope>
    <source>
        <strain evidence="2">VN-18</strain>
    </source>
</reference>
<keyword evidence="3" id="KW-1185">Reference proteome</keyword>
<organism evidence="2 3">
    <name type="scientific">Meloidogyne graminicola</name>
    <dbReference type="NCBI Taxonomy" id="189291"/>
    <lineage>
        <taxon>Eukaryota</taxon>
        <taxon>Metazoa</taxon>
        <taxon>Ecdysozoa</taxon>
        <taxon>Nematoda</taxon>
        <taxon>Chromadorea</taxon>
        <taxon>Rhabditida</taxon>
        <taxon>Tylenchina</taxon>
        <taxon>Tylenchomorpha</taxon>
        <taxon>Tylenchoidea</taxon>
        <taxon>Meloidogynidae</taxon>
        <taxon>Meloidogyninae</taxon>
        <taxon>Meloidogyne</taxon>
    </lineage>
</organism>
<sequence length="123" mass="14114">MQQQRNILENKNDNNVNNEICRKFGCQLDKPINSGNNYFNFPSTVSSKWKPRLTISVLEQLMTTQNSINNYTAWSQQENNSPRGSQQPATPSFLRSQSVASRCQASPDILRDLSLRNKYPIFT</sequence>
<comment type="caution">
    <text evidence="2">The sequence shown here is derived from an EMBL/GenBank/DDBJ whole genome shotgun (WGS) entry which is preliminary data.</text>
</comment>
<proteinExistence type="predicted"/>
<name>A0A8S9ZDZ7_9BILA</name>
<dbReference type="Proteomes" id="UP000605970">
    <property type="component" value="Unassembled WGS sequence"/>
</dbReference>
<feature type="region of interest" description="Disordered" evidence="1">
    <location>
        <begin position="72"/>
        <end position="98"/>
    </location>
</feature>